<reference evidence="1" key="1">
    <citation type="journal article" date="2015" name="Nature">
        <title>Complex archaea that bridge the gap between prokaryotes and eukaryotes.</title>
        <authorList>
            <person name="Spang A."/>
            <person name="Saw J.H."/>
            <person name="Jorgensen S.L."/>
            <person name="Zaremba-Niedzwiedzka K."/>
            <person name="Martijn J."/>
            <person name="Lind A.E."/>
            <person name="van Eijk R."/>
            <person name="Schleper C."/>
            <person name="Guy L."/>
            <person name="Ettema T.J."/>
        </authorList>
    </citation>
    <scope>NUCLEOTIDE SEQUENCE</scope>
</reference>
<dbReference type="EMBL" id="LAZR01001445">
    <property type="protein sequence ID" value="KKN44518.1"/>
    <property type="molecule type" value="Genomic_DNA"/>
</dbReference>
<gene>
    <name evidence="1" type="ORF">LCGC14_0691980</name>
</gene>
<evidence type="ECO:0000313" key="1">
    <source>
        <dbReference type="EMBL" id="KKN44518.1"/>
    </source>
</evidence>
<comment type="caution">
    <text evidence="1">The sequence shown here is derived from an EMBL/GenBank/DDBJ whole genome shotgun (WGS) entry which is preliminary data.</text>
</comment>
<sequence length="142" mass="16196">MGKIANYSTTVTALKSIGEIQGILVTHGAKHILMDYENQEPIGLSFIIDTPFGETPFKLPANIDRVWSVLNKQRVRVEVPRDMAVRVAWRILKDWTRAQMAILDTEMVSIEQVFLPYMQVDGGKILYEVMLDHRLQLPKGND</sequence>
<accession>A0A0F9TT21</accession>
<name>A0A0F9TT21_9ZZZZ</name>
<protein>
    <submittedName>
        <fullName evidence="1">Uncharacterized protein</fullName>
    </submittedName>
</protein>
<proteinExistence type="predicted"/>
<dbReference type="AlphaFoldDB" id="A0A0F9TT21"/>
<organism evidence="1">
    <name type="scientific">marine sediment metagenome</name>
    <dbReference type="NCBI Taxonomy" id="412755"/>
    <lineage>
        <taxon>unclassified sequences</taxon>
        <taxon>metagenomes</taxon>
        <taxon>ecological metagenomes</taxon>
    </lineage>
</organism>